<dbReference type="InterPro" id="IPR036388">
    <property type="entry name" value="WH-like_DNA-bd_sf"/>
</dbReference>
<keyword evidence="2" id="KW-0805">Transcription regulation</keyword>
<feature type="domain" description="HTH lysR-type" evidence="5">
    <location>
        <begin position="3"/>
        <end position="60"/>
    </location>
</feature>
<evidence type="ECO:0000259" key="5">
    <source>
        <dbReference type="PROSITE" id="PS50931"/>
    </source>
</evidence>
<comment type="similarity">
    <text evidence="1">Belongs to the LysR transcriptional regulatory family.</text>
</comment>
<dbReference type="SUPFAM" id="SSF53850">
    <property type="entry name" value="Periplasmic binding protein-like II"/>
    <property type="match status" value="1"/>
</dbReference>
<dbReference type="PROSITE" id="PS50931">
    <property type="entry name" value="HTH_LYSR"/>
    <property type="match status" value="1"/>
</dbReference>
<keyword evidence="7" id="KW-1185">Reference proteome</keyword>
<dbReference type="PANTHER" id="PTHR30579">
    <property type="entry name" value="TRANSCRIPTIONAL REGULATOR"/>
    <property type="match status" value="1"/>
</dbReference>
<name>A0A420XKX0_9ACTN</name>
<dbReference type="PRINTS" id="PR00039">
    <property type="entry name" value="HTHLYSR"/>
</dbReference>
<evidence type="ECO:0000256" key="1">
    <source>
        <dbReference type="ARBA" id="ARBA00009437"/>
    </source>
</evidence>
<dbReference type="Gene3D" id="1.10.10.10">
    <property type="entry name" value="Winged helix-like DNA-binding domain superfamily/Winged helix DNA-binding domain"/>
    <property type="match status" value="1"/>
</dbReference>
<dbReference type="Pfam" id="PF03466">
    <property type="entry name" value="LysR_substrate"/>
    <property type="match status" value="1"/>
</dbReference>
<organism evidence="6 7">
    <name type="scientific">Motilibacter peucedani</name>
    <dbReference type="NCBI Taxonomy" id="598650"/>
    <lineage>
        <taxon>Bacteria</taxon>
        <taxon>Bacillati</taxon>
        <taxon>Actinomycetota</taxon>
        <taxon>Actinomycetes</taxon>
        <taxon>Motilibacterales</taxon>
        <taxon>Motilibacteraceae</taxon>
        <taxon>Motilibacter</taxon>
    </lineage>
</organism>
<dbReference type="GO" id="GO:0003700">
    <property type="term" value="F:DNA-binding transcription factor activity"/>
    <property type="evidence" value="ECO:0007669"/>
    <property type="project" value="InterPro"/>
</dbReference>
<evidence type="ECO:0000256" key="2">
    <source>
        <dbReference type="ARBA" id="ARBA00023015"/>
    </source>
</evidence>
<dbReference type="PANTHER" id="PTHR30579:SF7">
    <property type="entry name" value="HTH-TYPE TRANSCRIPTIONAL REGULATOR LRHA-RELATED"/>
    <property type="match status" value="1"/>
</dbReference>
<dbReference type="InterPro" id="IPR050176">
    <property type="entry name" value="LTTR"/>
</dbReference>
<evidence type="ECO:0000256" key="4">
    <source>
        <dbReference type="ARBA" id="ARBA00023163"/>
    </source>
</evidence>
<proteinExistence type="inferred from homology"/>
<dbReference type="AlphaFoldDB" id="A0A420XKX0"/>
<dbReference type="Proteomes" id="UP000281955">
    <property type="component" value="Unassembled WGS sequence"/>
</dbReference>
<dbReference type="Pfam" id="PF00126">
    <property type="entry name" value="HTH_1"/>
    <property type="match status" value="1"/>
</dbReference>
<dbReference type="InterPro" id="IPR005119">
    <property type="entry name" value="LysR_subst-bd"/>
</dbReference>
<dbReference type="FunFam" id="1.10.10.10:FF:000001">
    <property type="entry name" value="LysR family transcriptional regulator"/>
    <property type="match status" value="1"/>
</dbReference>
<dbReference type="InterPro" id="IPR036390">
    <property type="entry name" value="WH_DNA-bd_sf"/>
</dbReference>
<keyword evidence="3 6" id="KW-0238">DNA-binding</keyword>
<dbReference type="Gene3D" id="3.40.190.10">
    <property type="entry name" value="Periplasmic binding protein-like II"/>
    <property type="match status" value="2"/>
</dbReference>
<reference evidence="6 7" key="1">
    <citation type="submission" date="2018-10" db="EMBL/GenBank/DDBJ databases">
        <title>Genomic Encyclopedia of Archaeal and Bacterial Type Strains, Phase II (KMG-II): from individual species to whole genera.</title>
        <authorList>
            <person name="Goeker M."/>
        </authorList>
    </citation>
    <scope>NUCLEOTIDE SEQUENCE [LARGE SCALE GENOMIC DNA]</scope>
    <source>
        <strain evidence="6 7">RP-AC37</strain>
    </source>
</reference>
<dbReference type="EMBL" id="RBWV01000016">
    <property type="protein sequence ID" value="RKS68477.1"/>
    <property type="molecule type" value="Genomic_DNA"/>
</dbReference>
<sequence>MLFEPSQLETFLAVAQTRSFTQAARTRGIGQPTVSQHVRKLETAAGRQLVHRDTHSVSLTPDGEAMIGFARSILRAHEQASAYFSSERPTGRVRLGMSDDLALTGLPQILYDFGRDHPLVELELTVDQSGTLHRRLENDRLDLFLGKRVDDDQRGTLLSRERLVWVGTPGTSLDPAKPVPLVVYPNPSISRTQMQKALERAARPWRNVCICRGVNGLIAAVSAGIGVSSIAKSLMPANLVALGPEHGLPELGSVDLVLMSNPRSEAKSSVKALAATVLASDLSRVPQSRGGR</sequence>
<dbReference type="InParanoid" id="A0A420XKX0"/>
<comment type="caution">
    <text evidence="6">The sequence shown here is derived from an EMBL/GenBank/DDBJ whole genome shotgun (WGS) entry which is preliminary data.</text>
</comment>
<gene>
    <name evidence="6" type="ORF">CLV35_3604</name>
</gene>
<dbReference type="GO" id="GO:0003677">
    <property type="term" value="F:DNA binding"/>
    <property type="evidence" value="ECO:0007669"/>
    <property type="project" value="UniProtKB-KW"/>
</dbReference>
<evidence type="ECO:0000256" key="3">
    <source>
        <dbReference type="ARBA" id="ARBA00023125"/>
    </source>
</evidence>
<evidence type="ECO:0000313" key="6">
    <source>
        <dbReference type="EMBL" id="RKS68477.1"/>
    </source>
</evidence>
<evidence type="ECO:0000313" key="7">
    <source>
        <dbReference type="Proteomes" id="UP000281955"/>
    </source>
</evidence>
<dbReference type="SUPFAM" id="SSF46785">
    <property type="entry name" value="Winged helix' DNA-binding domain"/>
    <property type="match status" value="1"/>
</dbReference>
<keyword evidence="4" id="KW-0804">Transcription</keyword>
<dbReference type="InterPro" id="IPR000847">
    <property type="entry name" value="LysR_HTH_N"/>
</dbReference>
<protein>
    <submittedName>
        <fullName evidence="6">DNA-binding transcriptional LysR family regulator</fullName>
    </submittedName>
</protein>
<accession>A0A420XKX0</accession>